<feature type="transmembrane region" description="Helical" evidence="8">
    <location>
        <begin position="103"/>
        <end position="124"/>
    </location>
</feature>
<sequence length="303" mass="33081">MTTLKTKQAIPAEGHLATTPASEARARHTPLVPSAGARRVWLTLLGWGIALLIFFPILWMVLTGFKSEAEAIADPSLIFTPTLESYVAVQARADYFKFALNSVVVAFGSTLLALAIAIPSAYAMAFLPTRRTKGTLLWMLSTKMLPPVGVLVPIYLIFRDFGLLDTRTGLIIVYTLMNLPIVVWMLYTFFKDLPRDILEAGRMDGASTFQEVVYLLLPLTLPGIASTGLLSVILSWNEAFWSLNLTSSNAAPLTAYIASFSSPEGLFWAKLSAASTMAIAPILVFGWLTQKQMVRGLTFGAVK</sequence>
<dbReference type="SUPFAM" id="SSF161098">
    <property type="entry name" value="MetI-like"/>
    <property type="match status" value="1"/>
</dbReference>
<proteinExistence type="inferred from homology"/>
<evidence type="ECO:0000256" key="3">
    <source>
        <dbReference type="ARBA" id="ARBA00022448"/>
    </source>
</evidence>
<comment type="similarity">
    <text evidence="2">Belongs to the binding-protein-dependent transport system permease family. MalFG subfamily.</text>
</comment>
<dbReference type="EMBL" id="JABFTT010000003">
    <property type="protein sequence ID" value="MCE8019460.1"/>
    <property type="molecule type" value="Genomic_DNA"/>
</dbReference>
<evidence type="ECO:0000256" key="8">
    <source>
        <dbReference type="RuleBase" id="RU363032"/>
    </source>
</evidence>
<evidence type="ECO:0000313" key="10">
    <source>
        <dbReference type="EMBL" id="MCE8019460.1"/>
    </source>
</evidence>
<feature type="transmembrane region" description="Helical" evidence="8">
    <location>
        <begin position="211"/>
        <end position="236"/>
    </location>
</feature>
<feature type="transmembrane region" description="Helical" evidence="8">
    <location>
        <begin position="136"/>
        <end position="158"/>
    </location>
</feature>
<dbReference type="CDD" id="cd06261">
    <property type="entry name" value="TM_PBP2"/>
    <property type="match status" value="1"/>
</dbReference>
<dbReference type="PANTHER" id="PTHR32243:SF18">
    <property type="entry name" value="INNER MEMBRANE ABC TRANSPORTER PERMEASE PROTEIN YCJP"/>
    <property type="match status" value="1"/>
</dbReference>
<feature type="transmembrane region" description="Helical" evidence="8">
    <location>
        <begin position="40"/>
        <end position="62"/>
    </location>
</feature>
<dbReference type="Pfam" id="PF00528">
    <property type="entry name" value="BPD_transp_1"/>
    <property type="match status" value="1"/>
</dbReference>
<comment type="subcellular location">
    <subcellularLocation>
        <location evidence="1 8">Cell membrane</location>
        <topology evidence="1 8">Multi-pass membrane protein</topology>
    </subcellularLocation>
</comment>
<dbReference type="PROSITE" id="PS50928">
    <property type="entry name" value="ABC_TM1"/>
    <property type="match status" value="1"/>
</dbReference>
<dbReference type="PANTHER" id="PTHR32243">
    <property type="entry name" value="MALTOSE TRANSPORT SYSTEM PERMEASE-RELATED"/>
    <property type="match status" value="1"/>
</dbReference>
<feature type="domain" description="ABC transmembrane type-1" evidence="9">
    <location>
        <begin position="99"/>
        <end position="289"/>
    </location>
</feature>
<name>A0ABS9AC18_9GAMM</name>
<keyword evidence="3 8" id="KW-0813">Transport</keyword>
<feature type="transmembrane region" description="Helical" evidence="8">
    <location>
        <begin position="170"/>
        <end position="190"/>
    </location>
</feature>
<evidence type="ECO:0000256" key="7">
    <source>
        <dbReference type="ARBA" id="ARBA00023136"/>
    </source>
</evidence>
<dbReference type="InterPro" id="IPR035906">
    <property type="entry name" value="MetI-like_sf"/>
</dbReference>
<evidence type="ECO:0000256" key="1">
    <source>
        <dbReference type="ARBA" id="ARBA00004651"/>
    </source>
</evidence>
<evidence type="ECO:0000256" key="5">
    <source>
        <dbReference type="ARBA" id="ARBA00022692"/>
    </source>
</evidence>
<dbReference type="InterPro" id="IPR050901">
    <property type="entry name" value="BP-dep_ABC_trans_perm"/>
</dbReference>
<protein>
    <submittedName>
        <fullName evidence="10">Carbohydrate ABC transporter permease</fullName>
    </submittedName>
</protein>
<evidence type="ECO:0000313" key="11">
    <source>
        <dbReference type="Proteomes" id="UP001320122"/>
    </source>
</evidence>
<feature type="transmembrane region" description="Helical" evidence="8">
    <location>
        <begin position="267"/>
        <end position="288"/>
    </location>
</feature>
<keyword evidence="6 8" id="KW-1133">Transmembrane helix</keyword>
<keyword evidence="11" id="KW-1185">Reference proteome</keyword>
<evidence type="ECO:0000256" key="6">
    <source>
        <dbReference type="ARBA" id="ARBA00022989"/>
    </source>
</evidence>
<reference evidence="10 11" key="1">
    <citation type="journal article" date="2021" name="Front. Microbiol.">
        <title>Aerobic Denitrification and Heterotrophic Sulfur Oxidation in the Genus Halomonas Revealed by Six Novel Species Characterizations and Genome-Based Analysis.</title>
        <authorList>
            <person name="Wang L."/>
            <person name="Shao Z."/>
        </authorList>
    </citation>
    <scope>NUCLEOTIDE SEQUENCE [LARGE SCALE GENOMIC DNA]</scope>
    <source>
        <strain evidence="10 11">MCCC 1A11036</strain>
    </source>
</reference>
<evidence type="ECO:0000259" key="9">
    <source>
        <dbReference type="PROSITE" id="PS50928"/>
    </source>
</evidence>
<keyword evidence="7 8" id="KW-0472">Membrane</keyword>
<accession>A0ABS9AC18</accession>
<dbReference type="Proteomes" id="UP001320122">
    <property type="component" value="Unassembled WGS sequence"/>
</dbReference>
<keyword evidence="5 8" id="KW-0812">Transmembrane</keyword>
<gene>
    <name evidence="10" type="ORF">HOP51_04895</name>
</gene>
<organism evidence="10 11">
    <name type="scientific">Billgrantia zhangzhouensis</name>
    <dbReference type="NCBI Taxonomy" id="2733481"/>
    <lineage>
        <taxon>Bacteria</taxon>
        <taxon>Pseudomonadati</taxon>
        <taxon>Pseudomonadota</taxon>
        <taxon>Gammaproteobacteria</taxon>
        <taxon>Oceanospirillales</taxon>
        <taxon>Halomonadaceae</taxon>
        <taxon>Billgrantia</taxon>
    </lineage>
</organism>
<dbReference type="RefSeq" id="WP_234272852.1">
    <property type="nucleotide sequence ID" value="NZ_JABFTT010000003.1"/>
</dbReference>
<evidence type="ECO:0000256" key="2">
    <source>
        <dbReference type="ARBA" id="ARBA00009047"/>
    </source>
</evidence>
<dbReference type="Gene3D" id="1.10.3720.10">
    <property type="entry name" value="MetI-like"/>
    <property type="match status" value="1"/>
</dbReference>
<evidence type="ECO:0000256" key="4">
    <source>
        <dbReference type="ARBA" id="ARBA00022475"/>
    </source>
</evidence>
<dbReference type="InterPro" id="IPR000515">
    <property type="entry name" value="MetI-like"/>
</dbReference>
<comment type="caution">
    <text evidence="10">The sequence shown here is derived from an EMBL/GenBank/DDBJ whole genome shotgun (WGS) entry which is preliminary data.</text>
</comment>
<keyword evidence="4" id="KW-1003">Cell membrane</keyword>